<dbReference type="PANTHER" id="PTHR12110">
    <property type="entry name" value="HYDROXYPYRUVATE ISOMERASE"/>
    <property type="match status" value="1"/>
</dbReference>
<evidence type="ECO:0000313" key="2">
    <source>
        <dbReference type="EMBL" id="GCE03810.1"/>
    </source>
</evidence>
<keyword evidence="3" id="KW-1185">Reference proteome</keyword>
<evidence type="ECO:0000313" key="3">
    <source>
        <dbReference type="Proteomes" id="UP000287224"/>
    </source>
</evidence>
<dbReference type="EMBL" id="BIFQ01000001">
    <property type="protein sequence ID" value="GCE03810.1"/>
    <property type="molecule type" value="Genomic_DNA"/>
</dbReference>
<name>A0A401ZAB5_9CHLR</name>
<dbReference type="Pfam" id="PF01261">
    <property type="entry name" value="AP_endonuc_2"/>
    <property type="match status" value="1"/>
</dbReference>
<keyword evidence="2" id="KW-0378">Hydrolase</keyword>
<evidence type="ECO:0000259" key="1">
    <source>
        <dbReference type="Pfam" id="PF01261"/>
    </source>
</evidence>
<proteinExistence type="predicted"/>
<dbReference type="RefSeq" id="WP_160145664.1">
    <property type="nucleotide sequence ID" value="NZ_BIFQ01000001.1"/>
</dbReference>
<dbReference type="GO" id="GO:0004519">
    <property type="term" value="F:endonuclease activity"/>
    <property type="evidence" value="ECO:0007669"/>
    <property type="project" value="UniProtKB-KW"/>
</dbReference>
<sequence>MSRSIQLLCSTGVFSRYPDLTGYKAIVKYGPLLDADGFEVMFYPSWYSRIEEIADELRRTGLRFPAMHTEKNIGTALGQPDPVEREHGVRLLAENCRLASLLGCRILVLHLWNWPELDDNLDNNLSLLDRCYDIALSNGIELALESIPGRHFDPLTNLHRALERDARCHFGLDTEFLANYDQLEQVFETPWLWQDDRTHHVHIKDSNGQPFVDGKRRYLHPGEGDIDFAGFFSRLKQRGFTGNLSLESPAITIDGEVHLDQLHDSLNFIRRYLW</sequence>
<accession>A0A401ZAB5</accession>
<dbReference type="Proteomes" id="UP000287224">
    <property type="component" value="Unassembled WGS sequence"/>
</dbReference>
<dbReference type="Gene3D" id="3.20.20.150">
    <property type="entry name" value="Divalent-metal-dependent TIM barrel enzymes"/>
    <property type="match status" value="1"/>
</dbReference>
<keyword evidence="2" id="KW-0540">Nuclease</keyword>
<dbReference type="AlphaFoldDB" id="A0A401ZAB5"/>
<dbReference type="OrthoDB" id="148059at2"/>
<dbReference type="InterPro" id="IPR013022">
    <property type="entry name" value="Xyl_isomerase-like_TIM-brl"/>
</dbReference>
<keyword evidence="2" id="KW-0255">Endonuclease</keyword>
<protein>
    <submittedName>
        <fullName evidence="2">AP endonuclease</fullName>
    </submittedName>
</protein>
<organism evidence="2 3">
    <name type="scientific">Dictyobacter aurantiacus</name>
    <dbReference type="NCBI Taxonomy" id="1936993"/>
    <lineage>
        <taxon>Bacteria</taxon>
        <taxon>Bacillati</taxon>
        <taxon>Chloroflexota</taxon>
        <taxon>Ktedonobacteria</taxon>
        <taxon>Ktedonobacterales</taxon>
        <taxon>Dictyobacteraceae</taxon>
        <taxon>Dictyobacter</taxon>
    </lineage>
</organism>
<comment type="caution">
    <text evidence="2">The sequence shown here is derived from an EMBL/GenBank/DDBJ whole genome shotgun (WGS) entry which is preliminary data.</text>
</comment>
<feature type="domain" description="Xylose isomerase-like TIM barrel" evidence="1">
    <location>
        <begin position="35"/>
        <end position="270"/>
    </location>
</feature>
<dbReference type="SUPFAM" id="SSF51658">
    <property type="entry name" value="Xylose isomerase-like"/>
    <property type="match status" value="1"/>
</dbReference>
<dbReference type="InterPro" id="IPR050312">
    <property type="entry name" value="IolE/XylAMocC-like"/>
</dbReference>
<gene>
    <name evidence="2" type="ORF">KDAU_11390</name>
</gene>
<dbReference type="InterPro" id="IPR036237">
    <property type="entry name" value="Xyl_isomerase-like_sf"/>
</dbReference>
<reference evidence="3" key="1">
    <citation type="submission" date="2018-12" db="EMBL/GenBank/DDBJ databases">
        <title>Tengunoibacter tsumagoiensis gen. nov., sp. nov., Dictyobacter kobayashii sp. nov., D. alpinus sp. nov., and D. joshuensis sp. nov. and description of Dictyobacteraceae fam. nov. within the order Ktedonobacterales isolated from Tengu-no-mugimeshi.</title>
        <authorList>
            <person name="Wang C.M."/>
            <person name="Zheng Y."/>
            <person name="Sakai Y."/>
            <person name="Toyoda A."/>
            <person name="Minakuchi Y."/>
            <person name="Abe K."/>
            <person name="Yokota A."/>
            <person name="Yabe S."/>
        </authorList>
    </citation>
    <scope>NUCLEOTIDE SEQUENCE [LARGE SCALE GENOMIC DNA]</scope>
    <source>
        <strain evidence="3">S-27</strain>
    </source>
</reference>